<reference evidence="3" key="1">
    <citation type="journal article" date="2014" name="Int. J. Syst. Evol. Microbiol.">
        <title>Complete genome sequence of Corynebacterium casei LMG S-19264T (=DSM 44701T), isolated from a smear-ripened cheese.</title>
        <authorList>
            <consortium name="US DOE Joint Genome Institute (JGI-PGF)"/>
            <person name="Walter F."/>
            <person name="Albersmeier A."/>
            <person name="Kalinowski J."/>
            <person name="Ruckert C."/>
        </authorList>
    </citation>
    <scope>NUCLEOTIDE SEQUENCE</scope>
    <source>
        <strain evidence="3">JCM 31740</strain>
    </source>
</reference>
<dbReference type="Proteomes" id="UP000616143">
    <property type="component" value="Unassembled WGS sequence"/>
</dbReference>
<gene>
    <name evidence="3" type="ORF">GCM10007116_02290</name>
    <name evidence="2" type="ORF">HS1genome_1323</name>
</gene>
<reference evidence="3" key="4">
    <citation type="submission" date="2020-09" db="EMBL/GenBank/DDBJ databases">
        <authorList>
            <person name="Sun Q."/>
            <person name="Ohkuma M."/>
        </authorList>
    </citation>
    <scope>NUCLEOTIDE SEQUENCE</scope>
    <source>
        <strain evidence="3">JCM 31740</strain>
    </source>
</reference>
<dbReference type="GO" id="GO:0043023">
    <property type="term" value="F:ribosomal large subunit binding"/>
    <property type="evidence" value="ECO:0007669"/>
    <property type="project" value="InterPro"/>
</dbReference>
<evidence type="ECO:0000313" key="3">
    <source>
        <dbReference type="EMBL" id="GGT87887.1"/>
    </source>
</evidence>
<dbReference type="OrthoDB" id="15051at2157"/>
<proteinExistence type="predicted"/>
<dbReference type="EMBL" id="AP018553">
    <property type="protein sequence ID" value="BBD72934.1"/>
    <property type="molecule type" value="Genomic_DNA"/>
</dbReference>
<feature type="domain" description="Nmd3 N-terminal" evidence="1">
    <location>
        <begin position="8"/>
        <end position="230"/>
    </location>
</feature>
<dbReference type="GO" id="GO:0005737">
    <property type="term" value="C:cytoplasm"/>
    <property type="evidence" value="ECO:0007669"/>
    <property type="project" value="TreeGrafter"/>
</dbReference>
<evidence type="ECO:0000313" key="4">
    <source>
        <dbReference type="Proteomes" id="UP000276741"/>
    </source>
</evidence>
<dbReference type="KEGG" id="sacd:HS1genome_1323"/>
<evidence type="ECO:0000259" key="1">
    <source>
        <dbReference type="Pfam" id="PF04981"/>
    </source>
</evidence>
<dbReference type="EMBL" id="BMQS01000002">
    <property type="protein sequence ID" value="GGT87887.1"/>
    <property type="molecule type" value="Genomic_DNA"/>
</dbReference>
<organism evidence="2 4">
    <name type="scientific">Sulfodiicoccus acidiphilus</name>
    <dbReference type="NCBI Taxonomy" id="1670455"/>
    <lineage>
        <taxon>Archaea</taxon>
        <taxon>Thermoproteota</taxon>
        <taxon>Thermoprotei</taxon>
        <taxon>Sulfolobales</taxon>
        <taxon>Sulfolobaceae</taxon>
        <taxon>Sulfodiicoccus</taxon>
    </lineage>
</organism>
<dbReference type="PANTHER" id="PTHR12746">
    <property type="entry name" value="NONSENSE-MEDIATED MRNA DECAY PROTEIN 3"/>
    <property type="match status" value="1"/>
</dbReference>
<evidence type="ECO:0000313" key="2">
    <source>
        <dbReference type="EMBL" id="BBD72934.1"/>
    </source>
</evidence>
<dbReference type="PANTHER" id="PTHR12746:SF2">
    <property type="entry name" value="60S RIBOSOMAL EXPORT PROTEIN NMD3"/>
    <property type="match status" value="1"/>
</dbReference>
<sequence>MSEMTRFCVSCGREGVQLVGSLCPSCYVERTELIKFPDEVEVRRCRFCGSSWFDRKWVKLPEQEVLAATISQTSLIDHNISSLKIEASQIRFDPKEGKVVEVTASGHVHGAGFRLNRSVRLTERNVTCDSCLKKRGKKYEVVVQLRGKEGKLDEGVKRLFEESLDKEALDNLCDVVSLREGVDYYFISKSVGKRVVSRFSQVTRVWVTESHEGERVRDGRRESKLILAVRA</sequence>
<keyword evidence="4" id="KW-1185">Reference proteome</keyword>
<accession>A0A348B432</accession>
<dbReference type="InterPro" id="IPR039768">
    <property type="entry name" value="Nmd3"/>
</dbReference>
<dbReference type="InterPro" id="IPR007064">
    <property type="entry name" value="Nmd3_N"/>
</dbReference>
<protein>
    <submittedName>
        <fullName evidence="2">NMD protein affecting ribosome stability and mRNA decay</fullName>
    </submittedName>
</protein>
<dbReference type="AlphaFoldDB" id="A0A348B432"/>
<dbReference type="Pfam" id="PF04981">
    <property type="entry name" value="NMD3"/>
    <property type="match status" value="1"/>
</dbReference>
<name>A0A348B432_9CREN</name>
<reference evidence="4" key="2">
    <citation type="submission" date="2018-04" db="EMBL/GenBank/DDBJ databases">
        <title>Complete genome sequence of Sulfodiicoccus acidiphilus strain HS-1.</title>
        <authorList>
            <person name="Sakai H.D."/>
            <person name="Kurosawa N."/>
        </authorList>
    </citation>
    <scope>NUCLEOTIDE SEQUENCE [LARGE SCALE GENOMIC DNA]</scope>
    <source>
        <strain evidence="4">HS-1</strain>
    </source>
</reference>
<reference evidence="2" key="3">
    <citation type="journal article" date="2019" name="BMC Res. Notes">
        <title>Complete genome sequence of the Sulfodiicoccus acidiphilus strain HS-1T, the first crenarchaeon that lacks polB3, isolated from an acidic hot spring in Ohwaku-dani, Hakone, Japan.</title>
        <authorList>
            <person name="Sakai H.D."/>
            <person name="Kurosawa N."/>
        </authorList>
    </citation>
    <scope>NUCLEOTIDE SEQUENCE</scope>
    <source>
        <strain evidence="2">HS-1</strain>
    </source>
</reference>
<dbReference type="Proteomes" id="UP000276741">
    <property type="component" value="Chromosome"/>
</dbReference>